<evidence type="ECO:0000313" key="2">
    <source>
        <dbReference type="EMBL" id="GGI78796.1"/>
    </source>
</evidence>
<accession>A0A830E3L6</accession>
<dbReference type="OrthoDB" id="28496at2157"/>
<dbReference type="Proteomes" id="UP000657075">
    <property type="component" value="Unassembled WGS sequence"/>
</dbReference>
<evidence type="ECO:0000313" key="4">
    <source>
        <dbReference type="Proteomes" id="UP001060771"/>
    </source>
</evidence>
<evidence type="ECO:0000313" key="1">
    <source>
        <dbReference type="EMBL" id="BDR93256.1"/>
    </source>
</evidence>
<dbReference type="Proteomes" id="UP001060771">
    <property type="component" value="Chromosome"/>
</dbReference>
<reference evidence="2" key="1">
    <citation type="journal article" date="2014" name="Int. J. Syst. Evol. Microbiol.">
        <title>Complete genome sequence of Corynebacterium casei LMG S-19264T (=DSM 44701T), isolated from a smear-ripened cheese.</title>
        <authorList>
            <consortium name="US DOE Joint Genome Institute (JGI-PGF)"/>
            <person name="Walter F."/>
            <person name="Albersmeier A."/>
            <person name="Kalinowski J."/>
            <person name="Ruckert C."/>
        </authorList>
    </citation>
    <scope>NUCLEOTIDE SEQUENCE</scope>
    <source>
        <strain evidence="2">JCM 11219</strain>
    </source>
</reference>
<proteinExistence type="predicted"/>
<reference evidence="2" key="2">
    <citation type="submission" date="2020-09" db="EMBL/GenBank/DDBJ databases">
        <authorList>
            <person name="Sun Q."/>
            <person name="Ohkuma M."/>
        </authorList>
    </citation>
    <scope>NUCLEOTIDE SEQUENCE</scope>
    <source>
        <strain evidence="2">JCM 11219</strain>
    </source>
</reference>
<reference evidence="1" key="4">
    <citation type="journal article" date="2023" name="Microbiol. Resour. Announc.">
        <title>Complete Genome Sequence of Vulcanisaeta souniana Strain IC-059, a Hyperthermophilic Archaeon Isolated from Hot Spring Water in Japan.</title>
        <authorList>
            <person name="Kato S."/>
            <person name="Itoh T."/>
            <person name="Wu L."/>
            <person name="Ma J."/>
            <person name="Ohkuma M."/>
        </authorList>
    </citation>
    <scope>NUCLEOTIDE SEQUENCE</scope>
    <source>
        <strain evidence="1">JCM 11219</strain>
    </source>
</reference>
<dbReference type="AlphaFoldDB" id="A0A830E3L6"/>
<organism evidence="2 3">
    <name type="scientific">Vulcanisaeta souniana JCM 11219</name>
    <dbReference type="NCBI Taxonomy" id="1293586"/>
    <lineage>
        <taxon>Archaea</taxon>
        <taxon>Thermoproteota</taxon>
        <taxon>Thermoprotei</taxon>
        <taxon>Thermoproteales</taxon>
        <taxon>Thermoproteaceae</taxon>
        <taxon>Vulcanisaeta</taxon>
    </lineage>
</organism>
<protein>
    <submittedName>
        <fullName evidence="2">Uncharacterized protein</fullName>
    </submittedName>
</protein>
<name>A0A830E3L6_9CREN</name>
<dbReference type="GeneID" id="76207892"/>
<keyword evidence="4" id="KW-1185">Reference proteome</keyword>
<reference evidence="4" key="3">
    <citation type="submission" date="2022-09" db="EMBL/GenBank/DDBJ databases">
        <title>Complete genome sequence of Vulcanisaeta souniana.</title>
        <authorList>
            <person name="Kato S."/>
            <person name="Itoh T."/>
            <person name="Ohkuma M."/>
        </authorList>
    </citation>
    <scope>NUCLEOTIDE SEQUENCE [LARGE SCALE GENOMIC DNA]</scope>
    <source>
        <strain evidence="4">JCM 11219</strain>
    </source>
</reference>
<gene>
    <name evidence="2" type="ORF">GCM10007112_14560</name>
    <name evidence="1" type="ORF">Vsou_23490</name>
</gene>
<sequence>MTRYELRKYITYGQLIIWPRLIISIRDHVVPILLVSAMDRDERRSIRCTSIKARHLA</sequence>
<dbReference type="EMBL" id="BMNM01000005">
    <property type="protein sequence ID" value="GGI78796.1"/>
    <property type="molecule type" value="Genomic_DNA"/>
</dbReference>
<dbReference type="EMBL" id="AP026830">
    <property type="protein sequence ID" value="BDR93256.1"/>
    <property type="molecule type" value="Genomic_DNA"/>
</dbReference>
<evidence type="ECO:0000313" key="3">
    <source>
        <dbReference type="Proteomes" id="UP000657075"/>
    </source>
</evidence>
<dbReference type="RefSeq" id="WP_188603344.1">
    <property type="nucleotide sequence ID" value="NZ_AP026830.1"/>
</dbReference>